<dbReference type="InterPro" id="IPR000014">
    <property type="entry name" value="PAS"/>
</dbReference>
<dbReference type="InterPro" id="IPR035965">
    <property type="entry name" value="PAS-like_dom_sf"/>
</dbReference>
<organism evidence="8 9">
    <name type="scientific">Desulfuromusa kysingii</name>
    <dbReference type="NCBI Taxonomy" id="37625"/>
    <lineage>
        <taxon>Bacteria</taxon>
        <taxon>Pseudomonadati</taxon>
        <taxon>Thermodesulfobacteriota</taxon>
        <taxon>Desulfuromonadia</taxon>
        <taxon>Desulfuromonadales</taxon>
        <taxon>Geopsychrobacteraceae</taxon>
        <taxon>Desulfuromusa</taxon>
    </lineage>
</organism>
<dbReference type="Gene3D" id="1.10.8.60">
    <property type="match status" value="1"/>
</dbReference>
<keyword evidence="4" id="KW-0238">DNA-binding</keyword>
<keyword evidence="3" id="KW-0805">Transcription regulation</keyword>
<dbReference type="InterPro" id="IPR002197">
    <property type="entry name" value="HTH_Fis"/>
</dbReference>
<dbReference type="InterPro" id="IPR002078">
    <property type="entry name" value="Sigma_54_int"/>
</dbReference>
<dbReference type="OrthoDB" id="9814761at2"/>
<dbReference type="InterPro" id="IPR027417">
    <property type="entry name" value="P-loop_NTPase"/>
</dbReference>
<evidence type="ECO:0000259" key="6">
    <source>
        <dbReference type="PROSITE" id="PS50045"/>
    </source>
</evidence>
<dbReference type="InterPro" id="IPR025943">
    <property type="entry name" value="Sigma_54_int_dom_ATP-bd_2"/>
</dbReference>
<dbReference type="Pfam" id="PF08448">
    <property type="entry name" value="PAS_4"/>
    <property type="match status" value="1"/>
</dbReference>
<dbReference type="InterPro" id="IPR058031">
    <property type="entry name" value="AAA_lid_NorR"/>
</dbReference>
<dbReference type="PROSITE" id="PS50045">
    <property type="entry name" value="SIGMA54_INTERACT_4"/>
    <property type="match status" value="1"/>
</dbReference>
<dbReference type="Pfam" id="PF02954">
    <property type="entry name" value="HTH_8"/>
    <property type="match status" value="1"/>
</dbReference>
<dbReference type="FunFam" id="3.40.50.300:FF:000006">
    <property type="entry name" value="DNA-binding transcriptional regulator NtrC"/>
    <property type="match status" value="1"/>
</dbReference>
<dbReference type="Gene3D" id="3.30.450.20">
    <property type="entry name" value="PAS domain"/>
    <property type="match status" value="1"/>
</dbReference>
<dbReference type="GO" id="GO:0043565">
    <property type="term" value="F:sequence-specific DNA binding"/>
    <property type="evidence" value="ECO:0007669"/>
    <property type="project" value="InterPro"/>
</dbReference>
<dbReference type="SUPFAM" id="SSF52540">
    <property type="entry name" value="P-loop containing nucleoside triphosphate hydrolases"/>
    <property type="match status" value="1"/>
</dbReference>
<sequence length="450" mass="49927">MTPIPDVFRAIISHMCEGVLFLNSQHVIQICNPAAEKIRKVKAEQIIGRSIYDIHPRRAHPQISELLGNMQAGTLPSSHRIIQAQGSYFENSYTSVQDSQGRFLGTLLISRDITEQRRLSEEINQLKNVLAAKQKGAPLIFNSQTMQKILETIESIAPLESTVLITGESGTGKECIVDLIHKLSPRNKAPLIKVNCGALPVNLIESELFGHVKGAFTGAHTDNKGKFFAASGGTLFLDEIGELPLSAQVKLLRVIQDKIIQPVGGHKETHVDVRIIAATNTDLGKAVNNGSFREDFFYRLNVIAVEIPPLRERQEDIIPLAETFIKHFARKMKKPIPALSDPARDYLLSSPMPGNVRQLKHAIERAVALGCGNTIMPSDLPDDLIKKTGVKLPIYHIERSNLKEAMAGVEREFILQKLASNEGRKIPTAKALGISRKTLWEKMQRYQLNA</sequence>
<keyword evidence="2" id="KW-0067">ATP-binding</keyword>
<dbReference type="PROSITE" id="PS50113">
    <property type="entry name" value="PAC"/>
    <property type="match status" value="1"/>
</dbReference>
<dbReference type="CDD" id="cd00009">
    <property type="entry name" value="AAA"/>
    <property type="match status" value="1"/>
</dbReference>
<keyword evidence="5" id="KW-0804">Transcription</keyword>
<dbReference type="InterPro" id="IPR009057">
    <property type="entry name" value="Homeodomain-like_sf"/>
</dbReference>
<dbReference type="STRING" id="37625.SAMN05660420_03043"/>
<proteinExistence type="predicted"/>
<gene>
    <name evidence="8" type="ORF">SAMN05660420_03043</name>
</gene>
<dbReference type="CDD" id="cd00130">
    <property type="entry name" value="PAS"/>
    <property type="match status" value="1"/>
</dbReference>
<dbReference type="NCBIfam" id="TIGR00229">
    <property type="entry name" value="sensory_box"/>
    <property type="match status" value="1"/>
</dbReference>
<dbReference type="Pfam" id="PF00158">
    <property type="entry name" value="Sigma54_activat"/>
    <property type="match status" value="1"/>
</dbReference>
<evidence type="ECO:0000256" key="4">
    <source>
        <dbReference type="ARBA" id="ARBA00023125"/>
    </source>
</evidence>
<reference evidence="8 9" key="1">
    <citation type="submission" date="2016-10" db="EMBL/GenBank/DDBJ databases">
        <authorList>
            <person name="de Groot N.N."/>
        </authorList>
    </citation>
    <scope>NUCLEOTIDE SEQUENCE [LARGE SCALE GENOMIC DNA]</scope>
    <source>
        <strain evidence="8 9">DSM 7343</strain>
    </source>
</reference>
<dbReference type="GO" id="GO:0006355">
    <property type="term" value="P:regulation of DNA-templated transcription"/>
    <property type="evidence" value="ECO:0007669"/>
    <property type="project" value="InterPro"/>
</dbReference>
<evidence type="ECO:0000313" key="8">
    <source>
        <dbReference type="EMBL" id="SEA74714.1"/>
    </source>
</evidence>
<accession>A0A1H4DPM4</accession>
<dbReference type="PANTHER" id="PTHR32071">
    <property type="entry name" value="TRANSCRIPTIONAL REGULATORY PROTEIN"/>
    <property type="match status" value="1"/>
</dbReference>
<dbReference type="InterPro" id="IPR003593">
    <property type="entry name" value="AAA+_ATPase"/>
</dbReference>
<dbReference type="SUPFAM" id="SSF55785">
    <property type="entry name" value="PYP-like sensor domain (PAS domain)"/>
    <property type="match status" value="1"/>
</dbReference>
<keyword evidence="9" id="KW-1185">Reference proteome</keyword>
<dbReference type="PRINTS" id="PR01590">
    <property type="entry name" value="HTHFIS"/>
</dbReference>
<evidence type="ECO:0000313" key="9">
    <source>
        <dbReference type="Proteomes" id="UP000199409"/>
    </source>
</evidence>
<dbReference type="SMART" id="SM00382">
    <property type="entry name" value="AAA"/>
    <property type="match status" value="1"/>
</dbReference>
<dbReference type="PROSITE" id="PS00676">
    <property type="entry name" value="SIGMA54_INTERACT_2"/>
    <property type="match status" value="1"/>
</dbReference>
<protein>
    <submittedName>
        <fullName evidence="8">PAS domain S-box-containing protein</fullName>
    </submittedName>
</protein>
<dbReference type="EMBL" id="FNQN01000011">
    <property type="protein sequence ID" value="SEA74714.1"/>
    <property type="molecule type" value="Genomic_DNA"/>
</dbReference>
<dbReference type="PANTHER" id="PTHR32071:SF117">
    <property type="entry name" value="PTS-DEPENDENT DIHYDROXYACETONE KINASE OPERON REGULATORY PROTEIN-RELATED"/>
    <property type="match status" value="1"/>
</dbReference>
<feature type="domain" description="Sigma-54 factor interaction" evidence="6">
    <location>
        <begin position="139"/>
        <end position="368"/>
    </location>
</feature>
<dbReference type="Gene3D" id="3.40.50.300">
    <property type="entry name" value="P-loop containing nucleotide triphosphate hydrolases"/>
    <property type="match status" value="1"/>
</dbReference>
<evidence type="ECO:0000256" key="2">
    <source>
        <dbReference type="ARBA" id="ARBA00022840"/>
    </source>
</evidence>
<dbReference type="InterPro" id="IPR025662">
    <property type="entry name" value="Sigma_54_int_dom_ATP-bd_1"/>
</dbReference>
<dbReference type="SUPFAM" id="SSF46689">
    <property type="entry name" value="Homeodomain-like"/>
    <property type="match status" value="1"/>
</dbReference>
<dbReference type="Pfam" id="PF25601">
    <property type="entry name" value="AAA_lid_14"/>
    <property type="match status" value="1"/>
</dbReference>
<evidence type="ECO:0000256" key="3">
    <source>
        <dbReference type="ARBA" id="ARBA00023015"/>
    </source>
</evidence>
<dbReference type="Gene3D" id="1.10.10.60">
    <property type="entry name" value="Homeodomain-like"/>
    <property type="match status" value="1"/>
</dbReference>
<keyword evidence="1" id="KW-0547">Nucleotide-binding</keyword>
<dbReference type="InterPro" id="IPR000700">
    <property type="entry name" value="PAS-assoc_C"/>
</dbReference>
<name>A0A1H4DPM4_9BACT</name>
<dbReference type="GO" id="GO:0005524">
    <property type="term" value="F:ATP binding"/>
    <property type="evidence" value="ECO:0007669"/>
    <property type="project" value="UniProtKB-KW"/>
</dbReference>
<evidence type="ECO:0000256" key="1">
    <source>
        <dbReference type="ARBA" id="ARBA00022741"/>
    </source>
</evidence>
<dbReference type="Proteomes" id="UP000199409">
    <property type="component" value="Unassembled WGS sequence"/>
</dbReference>
<evidence type="ECO:0000256" key="5">
    <source>
        <dbReference type="ARBA" id="ARBA00023163"/>
    </source>
</evidence>
<dbReference type="AlphaFoldDB" id="A0A1H4DPM4"/>
<evidence type="ECO:0000259" key="7">
    <source>
        <dbReference type="PROSITE" id="PS50113"/>
    </source>
</evidence>
<dbReference type="InterPro" id="IPR013656">
    <property type="entry name" value="PAS_4"/>
</dbReference>
<dbReference type="RefSeq" id="WP_092350381.1">
    <property type="nucleotide sequence ID" value="NZ_FNQN01000011.1"/>
</dbReference>
<dbReference type="PROSITE" id="PS00675">
    <property type="entry name" value="SIGMA54_INTERACT_1"/>
    <property type="match status" value="1"/>
</dbReference>
<feature type="domain" description="PAC" evidence="7">
    <location>
        <begin position="75"/>
        <end position="125"/>
    </location>
</feature>
<dbReference type="SMART" id="SM00091">
    <property type="entry name" value="PAS"/>
    <property type="match status" value="1"/>
</dbReference>